<reference evidence="7 8" key="1">
    <citation type="submission" date="2024-04" db="EMBL/GenBank/DDBJ databases">
        <title>Draft genome sequence of Thalassolituus maritimus NBRC 116585.</title>
        <authorList>
            <person name="Miyakawa T."/>
            <person name="Kusuya Y."/>
            <person name="Miura T."/>
        </authorList>
    </citation>
    <scope>NUCLEOTIDE SEQUENCE [LARGE SCALE GENOMIC DNA]</scope>
    <source>
        <strain evidence="7 8">5NW40-0001</strain>
    </source>
</reference>
<comment type="catalytic activity">
    <reaction evidence="1">
        <text>L-glutamyl-[protein] + S-adenosyl-L-methionine = [protein]-L-glutamate 5-O-methyl ester + S-adenosyl-L-homocysteine</text>
        <dbReference type="Rhea" id="RHEA:24452"/>
        <dbReference type="Rhea" id="RHEA-COMP:10208"/>
        <dbReference type="Rhea" id="RHEA-COMP:10311"/>
        <dbReference type="ChEBI" id="CHEBI:29973"/>
        <dbReference type="ChEBI" id="CHEBI:57856"/>
        <dbReference type="ChEBI" id="CHEBI:59789"/>
        <dbReference type="ChEBI" id="CHEBI:82795"/>
        <dbReference type="EC" id="2.1.1.80"/>
    </reaction>
</comment>
<dbReference type="CDD" id="cd02440">
    <property type="entry name" value="AdoMet_MTases"/>
    <property type="match status" value="1"/>
</dbReference>
<keyword evidence="5" id="KW-0949">S-adenosyl-L-methionine</keyword>
<dbReference type="SMART" id="SM00138">
    <property type="entry name" value="MeTrc"/>
    <property type="match status" value="1"/>
</dbReference>
<dbReference type="PROSITE" id="PS50123">
    <property type="entry name" value="CHER"/>
    <property type="match status" value="1"/>
</dbReference>
<keyword evidence="8" id="KW-1185">Reference proteome</keyword>
<accession>A0ABQ0A0P1</accession>
<dbReference type="InterPro" id="IPR029063">
    <property type="entry name" value="SAM-dependent_MTases_sf"/>
</dbReference>
<dbReference type="InterPro" id="IPR022641">
    <property type="entry name" value="CheR_N"/>
</dbReference>
<evidence type="ECO:0000259" key="6">
    <source>
        <dbReference type="PROSITE" id="PS50123"/>
    </source>
</evidence>
<organism evidence="7 8">
    <name type="scientific">Thalassolituus maritimus</name>
    <dbReference type="NCBI Taxonomy" id="484498"/>
    <lineage>
        <taxon>Bacteria</taxon>
        <taxon>Pseudomonadati</taxon>
        <taxon>Pseudomonadota</taxon>
        <taxon>Gammaproteobacteria</taxon>
        <taxon>Oceanospirillales</taxon>
        <taxon>Oceanospirillaceae</taxon>
        <taxon>Thalassolituus</taxon>
    </lineage>
</organism>
<dbReference type="RefSeq" id="WP_353294933.1">
    <property type="nucleotide sequence ID" value="NZ_BAABWH010000005.1"/>
</dbReference>
<dbReference type="Gene3D" id="1.10.155.10">
    <property type="entry name" value="Chemotaxis receptor methyltransferase CheR, N-terminal domain"/>
    <property type="match status" value="1"/>
</dbReference>
<gene>
    <name evidence="7" type="primary">cheR</name>
    <name evidence="7" type="ORF">NBRC116585_19480</name>
</gene>
<dbReference type="EC" id="2.1.1.80" evidence="2"/>
<sequence length="277" mass="31639">MTREHTDTQLSGTEYEQFRQRLEALSGILLGDGKEYLVVSRLRKIMRDKGLPSLTELMYCMERDRQFQSVVVDAMTTNETLWLRDGHPFEILSKHIYPALAEQGSPIRIWSSACSTGQEPYSIKLTELDFRQQSGQRLPAVSILATDLSDTALEAAKQGRYPWMAIRRGMPEIALNKYFEKTGEDEWCVGPELRAGIDFRNFNLNDSYTRLGNFDVIFCRNVLIYFSSERKREILQKMHAALKPGGFLILGASEALSGLANEFEMISCNPGIMYRKK</sequence>
<dbReference type="Gene3D" id="3.40.50.150">
    <property type="entry name" value="Vaccinia Virus protein VP39"/>
    <property type="match status" value="1"/>
</dbReference>
<dbReference type="Pfam" id="PF03705">
    <property type="entry name" value="CheR_N"/>
    <property type="match status" value="1"/>
</dbReference>
<dbReference type="SUPFAM" id="SSF53335">
    <property type="entry name" value="S-adenosyl-L-methionine-dependent methyltransferases"/>
    <property type="match status" value="1"/>
</dbReference>
<evidence type="ECO:0000313" key="7">
    <source>
        <dbReference type="EMBL" id="GAA6145830.1"/>
    </source>
</evidence>
<dbReference type="PANTHER" id="PTHR24422:SF21">
    <property type="entry name" value="CHEMOTAXIS PROTEIN METHYLTRANSFERASE 1"/>
    <property type="match status" value="1"/>
</dbReference>
<dbReference type="InterPro" id="IPR036804">
    <property type="entry name" value="CheR_N_sf"/>
</dbReference>
<evidence type="ECO:0000256" key="4">
    <source>
        <dbReference type="ARBA" id="ARBA00022679"/>
    </source>
</evidence>
<keyword evidence="4" id="KW-0808">Transferase</keyword>
<dbReference type="InterPro" id="IPR050903">
    <property type="entry name" value="Bact_Chemotaxis_MeTrfase"/>
</dbReference>
<evidence type="ECO:0000256" key="5">
    <source>
        <dbReference type="ARBA" id="ARBA00022691"/>
    </source>
</evidence>
<comment type="caution">
    <text evidence="7">The sequence shown here is derived from an EMBL/GenBank/DDBJ whole genome shotgun (WGS) entry which is preliminary data.</text>
</comment>
<dbReference type="SUPFAM" id="SSF47757">
    <property type="entry name" value="Chemotaxis receptor methyltransferase CheR, N-terminal domain"/>
    <property type="match status" value="1"/>
</dbReference>
<dbReference type="Proteomes" id="UP001481413">
    <property type="component" value="Unassembled WGS sequence"/>
</dbReference>
<dbReference type="InterPro" id="IPR022642">
    <property type="entry name" value="CheR_C"/>
</dbReference>
<protein>
    <recommendedName>
        <fullName evidence="2">protein-glutamate O-methyltransferase</fullName>
        <ecNumber evidence="2">2.1.1.80</ecNumber>
    </recommendedName>
</protein>
<dbReference type="PANTHER" id="PTHR24422">
    <property type="entry name" value="CHEMOTAXIS PROTEIN METHYLTRANSFERASE"/>
    <property type="match status" value="1"/>
</dbReference>
<dbReference type="InterPro" id="IPR000780">
    <property type="entry name" value="CheR_MeTrfase"/>
</dbReference>
<dbReference type="Pfam" id="PF01739">
    <property type="entry name" value="CheR"/>
    <property type="match status" value="1"/>
</dbReference>
<keyword evidence="3" id="KW-0489">Methyltransferase</keyword>
<evidence type="ECO:0000256" key="1">
    <source>
        <dbReference type="ARBA" id="ARBA00001541"/>
    </source>
</evidence>
<evidence type="ECO:0000256" key="2">
    <source>
        <dbReference type="ARBA" id="ARBA00012534"/>
    </source>
</evidence>
<dbReference type="PRINTS" id="PR00996">
    <property type="entry name" value="CHERMTFRASE"/>
</dbReference>
<evidence type="ECO:0000256" key="3">
    <source>
        <dbReference type="ARBA" id="ARBA00022603"/>
    </source>
</evidence>
<name>A0ABQ0A0P1_9GAMM</name>
<proteinExistence type="predicted"/>
<feature type="domain" description="CheR-type methyltransferase" evidence="6">
    <location>
        <begin position="3"/>
        <end position="277"/>
    </location>
</feature>
<evidence type="ECO:0000313" key="8">
    <source>
        <dbReference type="Proteomes" id="UP001481413"/>
    </source>
</evidence>
<dbReference type="EMBL" id="BAABWH010000005">
    <property type="protein sequence ID" value="GAA6145830.1"/>
    <property type="molecule type" value="Genomic_DNA"/>
</dbReference>